<evidence type="ECO:0000313" key="2">
    <source>
        <dbReference type="EMBL" id="KAG5852476.1"/>
    </source>
</evidence>
<dbReference type="AlphaFoldDB" id="A0A9D3S596"/>
<evidence type="ECO:0000313" key="3">
    <source>
        <dbReference type="Proteomes" id="UP001044222"/>
    </source>
</evidence>
<dbReference type="EMBL" id="JAFIRN010000003">
    <property type="protein sequence ID" value="KAG5852476.1"/>
    <property type="molecule type" value="Genomic_DNA"/>
</dbReference>
<proteinExistence type="predicted"/>
<feature type="region of interest" description="Disordered" evidence="1">
    <location>
        <begin position="62"/>
        <end position="81"/>
    </location>
</feature>
<reference evidence="2" key="1">
    <citation type="submission" date="2021-01" db="EMBL/GenBank/DDBJ databases">
        <title>A chromosome-scale assembly of European eel, Anguilla anguilla.</title>
        <authorList>
            <person name="Henkel C."/>
            <person name="Jong-Raadsen S.A."/>
            <person name="Dufour S."/>
            <person name="Weltzien F.-A."/>
            <person name="Palstra A.P."/>
            <person name="Pelster B."/>
            <person name="Spaink H.P."/>
            <person name="Van Den Thillart G.E."/>
            <person name="Jansen H."/>
            <person name="Zahm M."/>
            <person name="Klopp C."/>
            <person name="Cedric C."/>
            <person name="Louis A."/>
            <person name="Berthelot C."/>
            <person name="Parey E."/>
            <person name="Roest Crollius H."/>
            <person name="Montfort J."/>
            <person name="Robinson-Rechavi M."/>
            <person name="Bucao C."/>
            <person name="Bouchez O."/>
            <person name="Gislard M."/>
            <person name="Lluch J."/>
            <person name="Milhes M."/>
            <person name="Lampietro C."/>
            <person name="Lopez Roques C."/>
            <person name="Donnadieu C."/>
            <person name="Braasch I."/>
            <person name="Desvignes T."/>
            <person name="Postlethwait J."/>
            <person name="Bobe J."/>
            <person name="Guiguen Y."/>
            <person name="Dirks R."/>
        </authorList>
    </citation>
    <scope>NUCLEOTIDE SEQUENCE</scope>
    <source>
        <strain evidence="2">Tag_6206</strain>
        <tissue evidence="2">Liver</tissue>
    </source>
</reference>
<sequence length="94" mass="9848">MGVRKCPPCSKTSPVTEFRICAETPDLTSGTFLVFLEGVLYKAAAADLLGVFGVASTETGFSLAPSSSSSSSSELEGERSLSLSDFRFGAEEID</sequence>
<gene>
    <name evidence="2" type="ORF">ANANG_G00062820</name>
</gene>
<accession>A0A9D3S596</accession>
<name>A0A9D3S596_ANGAN</name>
<comment type="caution">
    <text evidence="2">The sequence shown here is derived from an EMBL/GenBank/DDBJ whole genome shotgun (WGS) entry which is preliminary data.</text>
</comment>
<evidence type="ECO:0000256" key="1">
    <source>
        <dbReference type="SAM" id="MobiDB-lite"/>
    </source>
</evidence>
<protein>
    <submittedName>
        <fullName evidence="2">Uncharacterized protein</fullName>
    </submittedName>
</protein>
<dbReference type="Proteomes" id="UP001044222">
    <property type="component" value="Unassembled WGS sequence"/>
</dbReference>
<organism evidence="2 3">
    <name type="scientific">Anguilla anguilla</name>
    <name type="common">European freshwater eel</name>
    <name type="synonym">Muraena anguilla</name>
    <dbReference type="NCBI Taxonomy" id="7936"/>
    <lineage>
        <taxon>Eukaryota</taxon>
        <taxon>Metazoa</taxon>
        <taxon>Chordata</taxon>
        <taxon>Craniata</taxon>
        <taxon>Vertebrata</taxon>
        <taxon>Euteleostomi</taxon>
        <taxon>Actinopterygii</taxon>
        <taxon>Neopterygii</taxon>
        <taxon>Teleostei</taxon>
        <taxon>Anguilliformes</taxon>
        <taxon>Anguillidae</taxon>
        <taxon>Anguilla</taxon>
    </lineage>
</organism>
<keyword evidence="3" id="KW-1185">Reference proteome</keyword>